<evidence type="ECO:0000313" key="7">
    <source>
        <dbReference type="RefSeq" id="XP_031554979.1"/>
    </source>
</evidence>
<feature type="compositionally biased region" description="Acidic residues" evidence="1">
    <location>
        <begin position="671"/>
        <end position="681"/>
    </location>
</feature>
<dbReference type="PROSITE" id="PS50020">
    <property type="entry name" value="WW_DOMAIN_2"/>
    <property type="match status" value="2"/>
</dbReference>
<evidence type="ECO:0000259" key="2">
    <source>
        <dbReference type="PROSITE" id="PS50020"/>
    </source>
</evidence>
<dbReference type="InterPro" id="IPR035963">
    <property type="entry name" value="FERM_2"/>
</dbReference>
<feature type="compositionally biased region" description="Basic and acidic residues" evidence="1">
    <location>
        <begin position="833"/>
        <end position="846"/>
    </location>
</feature>
<dbReference type="SMART" id="SM00228">
    <property type="entry name" value="PDZ"/>
    <property type="match status" value="1"/>
</dbReference>
<feature type="compositionally biased region" description="Basic and acidic residues" evidence="1">
    <location>
        <begin position="1004"/>
        <end position="1013"/>
    </location>
</feature>
<dbReference type="InterPro" id="IPR036034">
    <property type="entry name" value="PDZ_sf"/>
</dbReference>
<dbReference type="Gene3D" id="2.30.42.10">
    <property type="match status" value="1"/>
</dbReference>
<feature type="region of interest" description="Disordered" evidence="1">
    <location>
        <begin position="770"/>
        <end position="862"/>
    </location>
</feature>
<dbReference type="Proteomes" id="UP000515163">
    <property type="component" value="Unplaced"/>
</dbReference>
<dbReference type="PROSITE" id="PS01159">
    <property type="entry name" value="WW_DOMAIN_1"/>
    <property type="match status" value="1"/>
</dbReference>
<evidence type="ECO:0000313" key="6">
    <source>
        <dbReference type="RefSeq" id="XP_031554978.1"/>
    </source>
</evidence>
<proteinExistence type="predicted"/>
<dbReference type="Gene3D" id="3.10.20.90">
    <property type="entry name" value="Phosphatidylinositol 3-kinase Catalytic Subunit, Chain A, domain 1"/>
    <property type="match status" value="1"/>
</dbReference>
<dbReference type="InterPro" id="IPR001202">
    <property type="entry name" value="WW_dom"/>
</dbReference>
<feature type="compositionally biased region" description="Acidic residues" evidence="1">
    <location>
        <begin position="954"/>
        <end position="968"/>
    </location>
</feature>
<dbReference type="CDD" id="cd14473">
    <property type="entry name" value="FERM_B-lobe"/>
    <property type="match status" value="1"/>
</dbReference>
<dbReference type="InterPro" id="IPR019749">
    <property type="entry name" value="Band_41_domain"/>
</dbReference>
<feature type="domain" description="WW" evidence="2">
    <location>
        <begin position="59"/>
        <end position="92"/>
    </location>
</feature>
<sequence>MDIGNEKQNNVTNQPAGLATKRQGQWRAVCGADQRFYFVNLDTNVTQWLPPVDLWSSKFGLPYGWEAGVTNSNTNYFINHVNKISTLEDPRSEAEQASTHLQMAAARARIVQIKRDPSLGFGFVAGSEKPVVIRSVISGGPSHGKLFSNDQILKVNGVDVSEVPQERVISLIKACSGELEIHVVSSEDLQDAKNQGPRRSSLMSRATRERRRSSPVNVRFADDMVQYIGPAEQARRASLPILPNVLKVFLENGQTRSFHYNPKTTVQEIFNTLGPKLDIKAMEYFCLVLSGPQKNQLSFLQNHEKVSEIYLNRNCSRSSWVCKLRICFIPRHPNELLEKDPVAFDYLYDQISKDIVDGLFEIDLRYDLAIKLAALHMQQKATEAKNKMPTKISVKSVEKDFDGLGHFLPENIINGVKLKDLRKVLEQQIKFNQSLAGLGQRYLTSKECKKQYLNLASELVCFGGKYFNVILYSNDGGAGSDTKSRKARHQEATVLVSPKYGLSQMVKGKINVLCQLAELEQISEFSISFHAEGKRLLTITMADNKDLVLLMKPLDSMDLVTFIVGYQKLWNCTIAKLTIKGEKQEPLAPLTDHDIPLYASLHKVIPDTWSYPSFLQVPGSNSDHHFNLDLTKDPPKYTPSNAGDANGPVNDSNSVDVDSNHIAAKRSSEEINADETDEEVAPSESGSGKRFKVDNSGSSNEQGTRTSLESENDSEMVDSPSKTRTLYSIAEESQNLKNEDQEQDEDDYISQLTMAEEIWRRNRNERIEFSLEASSSESQKESQDFESSENASPDEIKESNQILNDNIENEKDGEPDRMVGDDADSDEEIEPFYEGRKSSHQEHNKDDDEVNLGEGITGNGEYDGEKLEHEVIRDFLKKDYVEANELQQGRSVQSLDINDIDLDDVSGTSAKDSLDLLADFSFTGDIDPHENGSPADMKNGEDFLKYEDKFQYDHDDDEEEEEEEDDYDHDDRNEENTGNLLKIETEFSSNVGKHSSDGFTITTSEKDKPSFEDTFDRLSSEKIDFFDKKENFGDSGERDLDDKKDYASQNKASSKEDEEDKNIDENGVNEVGIQLLSYKQREDQDILAVRRPVMPKETNDFNDELLADGSIVDGGNGLEEKDSDLSSLSSQGSNNVDSGPRYQDSRVVSEERNKMSNFKAKVSIDEVDSLVESDTKMSNNLSKAKQKGTDENKVLLSQSYLNEVEQHGRRKNTLPGRMDQDDEDNSPKTLISTEHDNDDSNEVSKMDRRIDDVVDVTTRDLKNVMDKSSPIVLLLGNDPGDSEDTLDNLNKDPTDNGDAILTKDDIDFQEFSLMDWIIPSPPGSTEELLDSDIFVASPPPISPTFKSISSPPVELNDNLFNELEIDGMILPPPPMASSFRSVIRIVSPPPSHVDGSIQKEEPISTGKYKENIINDIEKNRQKLENLKLEDSKNVADDEFVPVNLTQCRSSESSSSIFTDDYNSAGSMVSCYSLSNDSQRTSEDEFFDDERNEVFGEIQDLSVRNVALFKTLEPGITGHKDIRVNPFEETSSSQPPEKNMEMQQERNDELKNCITDGMSVLARDKSSENGVPEVIDQIPLEEKPVTDIPRNGMPYENDYDCLDEVPFTMENDTLVNKGFETKPHLPKQSQHRAISLSTNAQKNDKQFVEDTEQINAGPVGLSGKFEKSHVEQVSLDKSTTDKGYVKNRTKLFEGQEKPVDFNRMKNKSPTISPKMKDNVNGTKKQQTLTDNKVDESKNLNVKTPKQSLKPSVTKQQTIPVFLPCYLLKESNDKPSEEEEVNPPSSNWNLELESEAVTDEDKSPRLQRKAPVKRTMNNKMPTQHYKDMVYNEGKLDVGSSDEYVKIDGAGAVDKDHLGENNGEMGLDDESSVFKRECLSAKIETADLTERMKLRLQGCVDDCQSSALKSSYFPYANSNKWKEGVHDNAVLLGSDLKLLNINVQEMNSDVIPTIKSSLESLQSLVSSFVLASTSHQRISLYSVRMLAGILNDVVSLYNDLIVKVEEAARFYPNESRLQSVAEKMSSMTALIASLRRTLKRL</sequence>
<feature type="compositionally biased region" description="Polar residues" evidence="1">
    <location>
        <begin position="720"/>
        <end position="736"/>
    </location>
</feature>
<feature type="compositionally biased region" description="Basic and acidic residues" evidence="1">
    <location>
        <begin position="938"/>
        <end position="953"/>
    </location>
</feature>
<dbReference type="Pfam" id="PF00595">
    <property type="entry name" value="PDZ"/>
    <property type="match status" value="1"/>
</dbReference>
<evidence type="ECO:0000259" key="4">
    <source>
        <dbReference type="PROSITE" id="PS50106"/>
    </source>
</evidence>
<feature type="region of interest" description="Disordered" evidence="1">
    <location>
        <begin position="188"/>
        <end position="214"/>
    </location>
</feature>
<dbReference type="InterPro" id="IPR011993">
    <property type="entry name" value="PH-like_dom_sf"/>
</dbReference>
<feature type="compositionally biased region" description="Polar residues" evidence="1">
    <location>
        <begin position="1718"/>
        <end position="1729"/>
    </location>
</feature>
<dbReference type="Gene3D" id="2.30.29.30">
    <property type="entry name" value="Pleckstrin-homology domain (PH domain)/Phosphotyrosine-binding domain (PTB)"/>
    <property type="match status" value="1"/>
</dbReference>
<dbReference type="SUPFAM" id="SSF50156">
    <property type="entry name" value="PDZ domain-like"/>
    <property type="match status" value="1"/>
</dbReference>
<gene>
    <name evidence="6 7" type="primary">LOC116291888</name>
</gene>
<dbReference type="InterPro" id="IPR019748">
    <property type="entry name" value="FERM_central"/>
</dbReference>
<name>A0A6P8HJD6_ACTTE</name>
<dbReference type="CDD" id="cd00201">
    <property type="entry name" value="WW"/>
    <property type="match status" value="1"/>
</dbReference>
<feature type="domain" description="WW" evidence="2">
    <location>
        <begin position="20"/>
        <end position="53"/>
    </location>
</feature>
<feature type="compositionally biased region" description="Acidic residues" evidence="1">
    <location>
        <begin position="821"/>
        <end position="831"/>
    </location>
</feature>
<dbReference type="SUPFAM" id="SSF54236">
    <property type="entry name" value="Ubiquitin-like"/>
    <property type="match status" value="1"/>
</dbReference>
<dbReference type="SMART" id="SM00456">
    <property type="entry name" value="WW"/>
    <property type="match status" value="2"/>
</dbReference>
<feature type="region of interest" description="Disordered" evidence="1">
    <location>
        <begin position="625"/>
        <end position="749"/>
    </location>
</feature>
<protein>
    <submittedName>
        <fullName evidence="6 7">Uncharacterized protein LOC116291888</fullName>
    </submittedName>
</protein>
<dbReference type="PANTHER" id="PTHR46221:SF3">
    <property type="entry name" value="FERM AND PDZ DOMAIN-CONTAINING PROTEIN 4"/>
    <property type="match status" value="1"/>
</dbReference>
<evidence type="ECO:0000256" key="1">
    <source>
        <dbReference type="SAM" id="MobiDB-lite"/>
    </source>
</evidence>
<dbReference type="SUPFAM" id="SSF47031">
    <property type="entry name" value="Second domain of FERM"/>
    <property type="match status" value="1"/>
</dbReference>
<feature type="region of interest" description="Disordered" evidence="1">
    <location>
        <begin position="922"/>
        <end position="1013"/>
    </location>
</feature>
<dbReference type="RefSeq" id="XP_031554978.1">
    <property type="nucleotide sequence ID" value="XM_031699118.1"/>
</dbReference>
<feature type="compositionally biased region" description="Polar residues" evidence="1">
    <location>
        <begin position="1737"/>
        <end position="1753"/>
    </location>
</feature>
<feature type="compositionally biased region" description="Basic and acidic residues" evidence="1">
    <location>
        <begin position="1026"/>
        <end position="1046"/>
    </location>
</feature>
<dbReference type="PROSITE" id="PS50106">
    <property type="entry name" value="PDZ"/>
    <property type="match status" value="1"/>
</dbReference>
<keyword evidence="5" id="KW-1185">Reference proteome</keyword>
<dbReference type="KEGG" id="aten:116291888"/>
<dbReference type="InterPro" id="IPR001478">
    <property type="entry name" value="PDZ"/>
</dbReference>
<feature type="compositionally biased region" description="Basic and acidic residues" evidence="1">
    <location>
        <begin position="808"/>
        <end position="820"/>
    </location>
</feature>
<dbReference type="GeneID" id="116291888"/>
<dbReference type="SMART" id="SM00295">
    <property type="entry name" value="B41"/>
    <property type="match status" value="1"/>
</dbReference>
<feature type="compositionally biased region" description="Basic and acidic residues" evidence="1">
    <location>
        <begin position="1143"/>
        <end position="1154"/>
    </location>
</feature>
<dbReference type="InterPro" id="IPR029071">
    <property type="entry name" value="Ubiquitin-like_domsf"/>
</dbReference>
<dbReference type="InterPro" id="IPR000299">
    <property type="entry name" value="FERM_domain"/>
</dbReference>
<reference evidence="6 7" key="1">
    <citation type="submission" date="2025-04" db="UniProtKB">
        <authorList>
            <consortium name="RefSeq"/>
        </authorList>
    </citation>
    <scope>IDENTIFICATION</scope>
    <source>
        <tissue evidence="6 7">Tentacle</tissue>
    </source>
</reference>
<dbReference type="RefSeq" id="XP_031554979.1">
    <property type="nucleotide sequence ID" value="XM_031699119.1"/>
</dbReference>
<dbReference type="SUPFAM" id="SSF51045">
    <property type="entry name" value="WW domain"/>
    <property type="match status" value="2"/>
</dbReference>
<feature type="compositionally biased region" description="Polar residues" evidence="1">
    <location>
        <begin position="986"/>
        <end position="1003"/>
    </location>
</feature>
<dbReference type="PROSITE" id="PS50057">
    <property type="entry name" value="FERM_3"/>
    <property type="match status" value="1"/>
</dbReference>
<dbReference type="InterPro" id="IPR036020">
    <property type="entry name" value="WW_dom_sf"/>
</dbReference>
<accession>A0A6P8HJD6</accession>
<evidence type="ECO:0000313" key="5">
    <source>
        <dbReference type="Proteomes" id="UP000515163"/>
    </source>
</evidence>
<feature type="compositionally biased region" description="Polar residues" evidence="1">
    <location>
        <begin position="695"/>
        <end position="709"/>
    </location>
</feature>
<feature type="region of interest" description="Disordered" evidence="1">
    <location>
        <begin position="1700"/>
        <end position="1753"/>
    </location>
</feature>
<dbReference type="PANTHER" id="PTHR46221">
    <property type="entry name" value="FERM AND PDZ DOMAIN-CONTAINING PROTEIN FAMILY MEMBER"/>
    <property type="match status" value="1"/>
</dbReference>
<organism evidence="5 6">
    <name type="scientific">Actinia tenebrosa</name>
    <name type="common">Australian red waratah sea anemone</name>
    <dbReference type="NCBI Taxonomy" id="6105"/>
    <lineage>
        <taxon>Eukaryota</taxon>
        <taxon>Metazoa</taxon>
        <taxon>Cnidaria</taxon>
        <taxon>Anthozoa</taxon>
        <taxon>Hexacorallia</taxon>
        <taxon>Actiniaria</taxon>
        <taxon>Actiniidae</taxon>
        <taxon>Actinia</taxon>
    </lineage>
</organism>
<dbReference type="Gene3D" id="2.20.70.10">
    <property type="match status" value="1"/>
</dbReference>
<dbReference type="Pfam" id="PF00373">
    <property type="entry name" value="FERM_M"/>
    <property type="match status" value="1"/>
</dbReference>
<feature type="region of interest" description="Disordered" evidence="1">
    <location>
        <begin position="1771"/>
        <end position="1807"/>
    </location>
</feature>
<dbReference type="OrthoDB" id="5859304at2759"/>
<feature type="region of interest" description="Disordered" evidence="1">
    <location>
        <begin position="1026"/>
        <end position="1068"/>
    </location>
</feature>
<feature type="region of interest" description="Disordered" evidence="1">
    <location>
        <begin position="1177"/>
        <end position="1246"/>
    </location>
</feature>
<dbReference type="Gene3D" id="1.20.80.10">
    <property type="match status" value="1"/>
</dbReference>
<feature type="region of interest" description="Disordered" evidence="1">
    <location>
        <begin position="1090"/>
        <end position="1159"/>
    </location>
</feature>
<feature type="domain" description="FERM" evidence="3">
    <location>
        <begin position="244"/>
        <end position="574"/>
    </location>
</feature>
<dbReference type="InterPro" id="IPR014352">
    <property type="entry name" value="FERM/acyl-CoA-bd_prot_sf"/>
</dbReference>
<feature type="compositionally biased region" description="Basic and acidic residues" evidence="1">
    <location>
        <begin position="625"/>
        <end position="635"/>
    </location>
</feature>
<dbReference type="Pfam" id="PF21989">
    <property type="entry name" value="RA_2"/>
    <property type="match status" value="1"/>
</dbReference>
<feature type="domain" description="PDZ" evidence="4">
    <location>
        <begin position="110"/>
        <end position="187"/>
    </location>
</feature>
<dbReference type="SUPFAM" id="SSF50729">
    <property type="entry name" value="PH domain-like"/>
    <property type="match status" value="1"/>
</dbReference>
<evidence type="ECO:0000259" key="3">
    <source>
        <dbReference type="PROSITE" id="PS50057"/>
    </source>
</evidence>